<feature type="domain" description="Radical SAM core" evidence="7">
    <location>
        <begin position="23"/>
        <end position="242"/>
    </location>
</feature>
<dbReference type="PIRSF" id="PIRSF037420">
    <property type="entry name" value="PQQ_syn_pqqE"/>
    <property type="match status" value="1"/>
</dbReference>
<evidence type="ECO:0000256" key="1">
    <source>
        <dbReference type="ARBA" id="ARBA00001966"/>
    </source>
</evidence>
<comment type="cofactor">
    <cofactor evidence="1">
        <name>[4Fe-4S] cluster</name>
        <dbReference type="ChEBI" id="CHEBI:49883"/>
    </cofactor>
</comment>
<dbReference type="Pfam" id="PF13186">
    <property type="entry name" value="SPASM"/>
    <property type="match status" value="1"/>
</dbReference>
<proteinExistence type="predicted"/>
<name>A0A1W1CC78_9ZZZZ</name>
<dbReference type="InterPro" id="IPR050377">
    <property type="entry name" value="Radical_SAM_PqqE_MftC-like"/>
</dbReference>
<keyword evidence="4" id="KW-0479">Metal-binding</keyword>
<dbReference type="SMART" id="SM00729">
    <property type="entry name" value="Elp3"/>
    <property type="match status" value="1"/>
</dbReference>
<dbReference type="SUPFAM" id="SSF102114">
    <property type="entry name" value="Radical SAM enzymes"/>
    <property type="match status" value="1"/>
</dbReference>
<dbReference type="PANTHER" id="PTHR11228">
    <property type="entry name" value="RADICAL SAM DOMAIN PROTEIN"/>
    <property type="match status" value="1"/>
</dbReference>
<evidence type="ECO:0000259" key="7">
    <source>
        <dbReference type="PROSITE" id="PS51918"/>
    </source>
</evidence>
<dbReference type="InterPro" id="IPR013785">
    <property type="entry name" value="Aldolase_TIM"/>
</dbReference>
<evidence type="ECO:0000313" key="8">
    <source>
        <dbReference type="EMBL" id="SFV63335.1"/>
    </source>
</evidence>
<dbReference type="Gene3D" id="3.20.20.70">
    <property type="entry name" value="Aldolase class I"/>
    <property type="match status" value="1"/>
</dbReference>
<dbReference type="PANTHER" id="PTHR11228:SF7">
    <property type="entry name" value="PQQA PEPTIDE CYCLASE"/>
    <property type="match status" value="1"/>
</dbReference>
<dbReference type="AlphaFoldDB" id="A0A1W1CC78"/>
<dbReference type="GO" id="GO:0051539">
    <property type="term" value="F:4 iron, 4 sulfur cluster binding"/>
    <property type="evidence" value="ECO:0007669"/>
    <property type="project" value="UniProtKB-KW"/>
</dbReference>
<keyword evidence="5" id="KW-0408">Iron</keyword>
<keyword evidence="6" id="KW-0411">Iron-sulfur</keyword>
<reference evidence="8" key="1">
    <citation type="submission" date="2016-10" db="EMBL/GenBank/DDBJ databases">
        <authorList>
            <person name="de Groot N.N."/>
        </authorList>
    </citation>
    <scope>NUCLEOTIDE SEQUENCE</scope>
</reference>
<evidence type="ECO:0000256" key="4">
    <source>
        <dbReference type="ARBA" id="ARBA00022723"/>
    </source>
</evidence>
<protein>
    <submittedName>
        <fullName evidence="8">Putative heme biosynthesis protein</fullName>
    </submittedName>
</protein>
<evidence type="ECO:0000256" key="2">
    <source>
        <dbReference type="ARBA" id="ARBA00022485"/>
    </source>
</evidence>
<accession>A0A1W1CC78</accession>
<dbReference type="PROSITE" id="PS51918">
    <property type="entry name" value="RADICAL_SAM"/>
    <property type="match status" value="1"/>
</dbReference>
<dbReference type="SFLD" id="SFLDS00029">
    <property type="entry name" value="Radical_SAM"/>
    <property type="match status" value="1"/>
</dbReference>
<dbReference type="InterPro" id="IPR058240">
    <property type="entry name" value="rSAM_sf"/>
</dbReference>
<dbReference type="EMBL" id="FPHN01000153">
    <property type="protein sequence ID" value="SFV63335.1"/>
    <property type="molecule type" value="Genomic_DNA"/>
</dbReference>
<keyword evidence="3" id="KW-0949">S-adenosyl-L-methionine</keyword>
<dbReference type="CDD" id="cd01335">
    <property type="entry name" value="Radical_SAM"/>
    <property type="match status" value="1"/>
</dbReference>
<organism evidence="8">
    <name type="scientific">hydrothermal vent metagenome</name>
    <dbReference type="NCBI Taxonomy" id="652676"/>
    <lineage>
        <taxon>unclassified sequences</taxon>
        <taxon>metagenomes</taxon>
        <taxon>ecological metagenomes</taxon>
    </lineage>
</organism>
<dbReference type="GO" id="GO:0003824">
    <property type="term" value="F:catalytic activity"/>
    <property type="evidence" value="ECO:0007669"/>
    <property type="project" value="InterPro"/>
</dbReference>
<sequence>MKMDTTVDALIELIDRRESLKETHPLRYLFWESTLRCNLDCLHCGSDCFKDASSKSQEISVELIKKELVDIAKHYNPKDITFAIIGGEPLVRDDIIEVGAFSAKLGYNWGITTNGMLLSDKKIAELKNANLKTISVSLDGLEVHHDELRNRKGSHKIVTRAIKRLMADRFFLAFDIICCVNGLNVDHLDEFVKELIELGVPRVRFTPIFSHGRASENRHLILSDEKLRKLLTFIANYRASGDSRIEVTLSEEGYYGAEFECQIREDLHYCGSGVQIGTILYNGKVMGCPSVSRKFIEGSIKKYSFIELWNNKFYKYRAGKEKMFESQCKGCEDWILCEGGGFHLLDQKNCEGTLCQYEKVRSV</sequence>
<gene>
    <name evidence="8" type="ORF">MNB_SV-14-746</name>
</gene>
<evidence type="ECO:0000256" key="6">
    <source>
        <dbReference type="ARBA" id="ARBA00023014"/>
    </source>
</evidence>
<evidence type="ECO:0000256" key="3">
    <source>
        <dbReference type="ARBA" id="ARBA00022691"/>
    </source>
</evidence>
<dbReference type="SFLD" id="SFLDG01067">
    <property type="entry name" value="SPASM/twitch_domain_containing"/>
    <property type="match status" value="1"/>
</dbReference>
<evidence type="ECO:0000256" key="5">
    <source>
        <dbReference type="ARBA" id="ARBA00023004"/>
    </source>
</evidence>
<dbReference type="Pfam" id="PF04055">
    <property type="entry name" value="Radical_SAM"/>
    <property type="match status" value="1"/>
</dbReference>
<dbReference type="SFLD" id="SFLDG01386">
    <property type="entry name" value="main_SPASM_domain-containing"/>
    <property type="match status" value="1"/>
</dbReference>
<dbReference type="InterPro" id="IPR007197">
    <property type="entry name" value="rSAM"/>
</dbReference>
<keyword evidence="2" id="KW-0004">4Fe-4S</keyword>
<dbReference type="GO" id="GO:0046872">
    <property type="term" value="F:metal ion binding"/>
    <property type="evidence" value="ECO:0007669"/>
    <property type="project" value="UniProtKB-KW"/>
</dbReference>
<dbReference type="InterPro" id="IPR006638">
    <property type="entry name" value="Elp3/MiaA/NifB-like_rSAM"/>
</dbReference>
<dbReference type="CDD" id="cd21109">
    <property type="entry name" value="SPASM"/>
    <property type="match status" value="1"/>
</dbReference>
<dbReference type="InterPro" id="IPR017200">
    <property type="entry name" value="PqqE-like"/>
</dbReference>
<dbReference type="InterPro" id="IPR023885">
    <property type="entry name" value="4Fe4S-binding_SPASM_dom"/>
</dbReference>